<dbReference type="InterPro" id="IPR052006">
    <property type="entry name" value="MLP-like"/>
</dbReference>
<reference evidence="3 4" key="1">
    <citation type="submission" date="2020-05" db="EMBL/GenBank/DDBJ databases">
        <title>Vigna angularis (adzuki bean) Var. LongXiaoDou No. 4 denovo assembly.</title>
        <authorList>
            <person name="Xiang H."/>
        </authorList>
    </citation>
    <scope>NUCLEOTIDE SEQUENCE [LARGE SCALE GENOMIC DNA]</scope>
    <source>
        <tissue evidence="3">Leaf</tissue>
    </source>
</reference>
<dbReference type="EMBL" id="JABFOF010000005">
    <property type="protein sequence ID" value="KAG2396829.1"/>
    <property type="molecule type" value="Genomic_DNA"/>
</dbReference>
<gene>
    <name evidence="3" type="ORF">HKW66_Vig0231040</name>
</gene>
<dbReference type="InterPro" id="IPR000916">
    <property type="entry name" value="Bet_v_I/MLP"/>
</dbReference>
<evidence type="ECO:0000256" key="1">
    <source>
        <dbReference type="ARBA" id="ARBA00038242"/>
    </source>
</evidence>
<evidence type="ECO:0000259" key="2">
    <source>
        <dbReference type="SMART" id="SM01037"/>
    </source>
</evidence>
<organism evidence="3 4">
    <name type="scientific">Phaseolus angularis</name>
    <name type="common">Azuki bean</name>
    <name type="synonym">Vigna angularis</name>
    <dbReference type="NCBI Taxonomy" id="3914"/>
    <lineage>
        <taxon>Eukaryota</taxon>
        <taxon>Viridiplantae</taxon>
        <taxon>Streptophyta</taxon>
        <taxon>Embryophyta</taxon>
        <taxon>Tracheophyta</taxon>
        <taxon>Spermatophyta</taxon>
        <taxon>Magnoliopsida</taxon>
        <taxon>eudicotyledons</taxon>
        <taxon>Gunneridae</taxon>
        <taxon>Pentapetalae</taxon>
        <taxon>rosids</taxon>
        <taxon>fabids</taxon>
        <taxon>Fabales</taxon>
        <taxon>Fabaceae</taxon>
        <taxon>Papilionoideae</taxon>
        <taxon>50 kb inversion clade</taxon>
        <taxon>NPAAA clade</taxon>
        <taxon>indigoferoid/millettioid clade</taxon>
        <taxon>Phaseoleae</taxon>
        <taxon>Vigna</taxon>
    </lineage>
</organism>
<dbReference type="PANTHER" id="PTHR31338:SF16">
    <property type="entry name" value="POLYKETIDE CYCLASE_DEHYDRASE AND LIPID TRANSPORT SUPERFAMILY PROTEIN"/>
    <property type="match status" value="1"/>
</dbReference>
<name>A0A8T0KC33_PHAAN</name>
<comment type="caution">
    <text evidence="3">The sequence shown here is derived from an EMBL/GenBank/DDBJ whole genome shotgun (WGS) entry which is preliminary data.</text>
</comment>
<proteinExistence type="inferred from homology"/>
<comment type="similarity">
    <text evidence="1">Belongs to the MLP family.</text>
</comment>
<dbReference type="Pfam" id="PF00407">
    <property type="entry name" value="Bet_v_1"/>
    <property type="match status" value="1"/>
</dbReference>
<evidence type="ECO:0000313" key="4">
    <source>
        <dbReference type="Proteomes" id="UP000743370"/>
    </source>
</evidence>
<dbReference type="InterPro" id="IPR023393">
    <property type="entry name" value="START-like_dom_sf"/>
</dbReference>
<dbReference type="InterPro" id="IPR023241">
    <property type="entry name" value="FAM175_plant"/>
</dbReference>
<dbReference type="PANTHER" id="PTHR31338">
    <property type="entry name" value="POLYKETIDE CYCLASE/DEHYDRASE AND LIPID TRANSPORT SUPERFAMILY PROTEIN"/>
    <property type="match status" value="1"/>
</dbReference>
<dbReference type="GO" id="GO:0006952">
    <property type="term" value="P:defense response"/>
    <property type="evidence" value="ECO:0007669"/>
    <property type="project" value="InterPro"/>
</dbReference>
<dbReference type="SUPFAM" id="SSF55961">
    <property type="entry name" value="Bet v1-like"/>
    <property type="match status" value="1"/>
</dbReference>
<feature type="domain" description="Bet v I/Major latex protein" evidence="2">
    <location>
        <begin position="78"/>
        <end position="210"/>
    </location>
</feature>
<evidence type="ECO:0000313" key="3">
    <source>
        <dbReference type="EMBL" id="KAG2396829.1"/>
    </source>
</evidence>
<sequence>MDDPPLQNIAISGPTLASLIQRFSTSPSAIHDLLFGHVTHLPTTPSDNSSSVLDGCVEGFEVRQFSIMVGFDVGSYTEGLEELYKKVLVQHVAGKIHGTKLHQGDDWHTNDSVKHWTYTLDGKTVTCLESIESVDEQSKTIVFKLFGEAVDDKYKPLKLTIEVIENDDGRTSIKWTIEYEKLREDVHPPYGYLELYDHIIKDVDAHILEAERDATK</sequence>
<dbReference type="Gene3D" id="3.30.530.20">
    <property type="match status" value="1"/>
</dbReference>
<dbReference type="SMART" id="SM01037">
    <property type="entry name" value="Bet_v_1"/>
    <property type="match status" value="1"/>
</dbReference>
<dbReference type="PRINTS" id="PR02054">
    <property type="entry name" value="FAM175PLANT"/>
</dbReference>
<accession>A0A8T0KC33</accession>
<protein>
    <submittedName>
        <fullName evidence="3">Kirola protein</fullName>
    </submittedName>
</protein>
<dbReference type="AlphaFoldDB" id="A0A8T0KC33"/>
<dbReference type="Proteomes" id="UP000743370">
    <property type="component" value="Unassembled WGS sequence"/>
</dbReference>